<keyword evidence="3" id="KW-1185">Reference proteome</keyword>
<accession>A0AAD5LB84</accession>
<evidence type="ECO:0000313" key="2">
    <source>
        <dbReference type="EMBL" id="KAJ0392883.1"/>
    </source>
</evidence>
<dbReference type="Proteomes" id="UP001209570">
    <property type="component" value="Unassembled WGS sequence"/>
</dbReference>
<feature type="region of interest" description="Disordered" evidence="1">
    <location>
        <begin position="44"/>
        <end position="102"/>
    </location>
</feature>
<reference evidence="2" key="1">
    <citation type="submission" date="2021-12" db="EMBL/GenBank/DDBJ databases">
        <title>Prjna785345.</title>
        <authorList>
            <person name="Rujirawat T."/>
            <person name="Krajaejun T."/>
        </authorList>
    </citation>
    <scope>NUCLEOTIDE SEQUENCE</scope>
    <source>
        <strain evidence="2">Pi057C3</strain>
    </source>
</reference>
<organism evidence="2 3">
    <name type="scientific">Pythium insidiosum</name>
    <name type="common">Pythiosis disease agent</name>
    <dbReference type="NCBI Taxonomy" id="114742"/>
    <lineage>
        <taxon>Eukaryota</taxon>
        <taxon>Sar</taxon>
        <taxon>Stramenopiles</taxon>
        <taxon>Oomycota</taxon>
        <taxon>Peronosporomycetes</taxon>
        <taxon>Pythiales</taxon>
        <taxon>Pythiaceae</taxon>
        <taxon>Pythium</taxon>
    </lineage>
</organism>
<evidence type="ECO:0000256" key="1">
    <source>
        <dbReference type="SAM" id="MobiDB-lite"/>
    </source>
</evidence>
<dbReference type="AlphaFoldDB" id="A0AAD5LB84"/>
<comment type="caution">
    <text evidence="2">The sequence shown here is derived from an EMBL/GenBank/DDBJ whole genome shotgun (WGS) entry which is preliminary data.</text>
</comment>
<evidence type="ECO:0000313" key="3">
    <source>
        <dbReference type="Proteomes" id="UP001209570"/>
    </source>
</evidence>
<sequence>MRPRTKSVVNASEYFRHESAYAGAADDHADDDDWMEIAINGKPAPAPVESMHHSSPHHHHYPLHQLIHSYPLNKGRKRVGSESSMTSRSTSPSWDENDPDLFDDDDDLGIERLRTCSHGRRISFDDDVSVVTIPSRDSFDDEYKRRVWYSMEDLSRMRSSS</sequence>
<gene>
    <name evidence="2" type="ORF">P43SY_002487</name>
</gene>
<name>A0AAD5LB84_PYTIN</name>
<dbReference type="EMBL" id="JAKCXM010000558">
    <property type="protein sequence ID" value="KAJ0392883.1"/>
    <property type="molecule type" value="Genomic_DNA"/>
</dbReference>
<feature type="compositionally biased region" description="Low complexity" evidence="1">
    <location>
        <begin position="81"/>
        <end position="93"/>
    </location>
</feature>
<protein>
    <submittedName>
        <fullName evidence="2">Uncharacterized protein</fullName>
    </submittedName>
</protein>
<proteinExistence type="predicted"/>